<keyword evidence="3" id="KW-1185">Reference proteome</keyword>
<feature type="non-terminal residue" evidence="2">
    <location>
        <position position="195"/>
    </location>
</feature>
<dbReference type="AlphaFoldDB" id="A0AAV2REA8"/>
<evidence type="ECO:0000313" key="3">
    <source>
        <dbReference type="Proteomes" id="UP001497623"/>
    </source>
</evidence>
<dbReference type="EMBL" id="CAXKWB010022020">
    <property type="protein sequence ID" value="CAL4124062.1"/>
    <property type="molecule type" value="Genomic_DNA"/>
</dbReference>
<dbReference type="Pfam" id="PF00078">
    <property type="entry name" value="RVT_1"/>
    <property type="match status" value="1"/>
</dbReference>
<evidence type="ECO:0000313" key="2">
    <source>
        <dbReference type="EMBL" id="CAL4124062.1"/>
    </source>
</evidence>
<sequence length="195" mass="22296">VINSDFTLDEINNLANKLKCNKANGIDNVINEFIRFSPIEVRFALVSLFNIILNSGIVPEDWCISLIRPLYKNKGSKEDANNYRGISLISCIGKLFTALINKRLADYVNNNKILGQEQAGFRSNYSTTDHIFVLNSIIGIYLNKINKKILFCAFIDYQKAFDLIDRVSLWTKLLSYNINGKIIRVIYNIYKNAKS</sequence>
<proteinExistence type="predicted"/>
<feature type="non-terminal residue" evidence="2">
    <location>
        <position position="1"/>
    </location>
</feature>
<feature type="domain" description="Reverse transcriptase" evidence="1">
    <location>
        <begin position="77"/>
        <end position="189"/>
    </location>
</feature>
<reference evidence="2 3" key="1">
    <citation type="submission" date="2024-05" db="EMBL/GenBank/DDBJ databases">
        <authorList>
            <person name="Wallberg A."/>
        </authorList>
    </citation>
    <scope>NUCLEOTIDE SEQUENCE [LARGE SCALE GENOMIC DNA]</scope>
</reference>
<evidence type="ECO:0000259" key="1">
    <source>
        <dbReference type="Pfam" id="PF00078"/>
    </source>
</evidence>
<name>A0AAV2REA8_MEGNR</name>
<gene>
    <name evidence="2" type="ORF">MNOR_LOCUS24204</name>
</gene>
<dbReference type="PANTHER" id="PTHR19446">
    <property type="entry name" value="REVERSE TRANSCRIPTASES"/>
    <property type="match status" value="1"/>
</dbReference>
<dbReference type="Proteomes" id="UP001497623">
    <property type="component" value="Unassembled WGS sequence"/>
</dbReference>
<comment type="caution">
    <text evidence="2">The sequence shown here is derived from an EMBL/GenBank/DDBJ whole genome shotgun (WGS) entry which is preliminary data.</text>
</comment>
<accession>A0AAV2REA8</accession>
<protein>
    <recommendedName>
        <fullName evidence="1">Reverse transcriptase domain-containing protein</fullName>
    </recommendedName>
</protein>
<dbReference type="InterPro" id="IPR000477">
    <property type="entry name" value="RT_dom"/>
</dbReference>
<organism evidence="2 3">
    <name type="scientific">Meganyctiphanes norvegica</name>
    <name type="common">Northern krill</name>
    <name type="synonym">Thysanopoda norvegica</name>
    <dbReference type="NCBI Taxonomy" id="48144"/>
    <lineage>
        <taxon>Eukaryota</taxon>
        <taxon>Metazoa</taxon>
        <taxon>Ecdysozoa</taxon>
        <taxon>Arthropoda</taxon>
        <taxon>Crustacea</taxon>
        <taxon>Multicrustacea</taxon>
        <taxon>Malacostraca</taxon>
        <taxon>Eumalacostraca</taxon>
        <taxon>Eucarida</taxon>
        <taxon>Euphausiacea</taxon>
        <taxon>Euphausiidae</taxon>
        <taxon>Meganyctiphanes</taxon>
    </lineage>
</organism>